<name>A0A0E9T490_ANGAN</name>
<evidence type="ECO:0000313" key="1">
    <source>
        <dbReference type="EMBL" id="JAH47463.1"/>
    </source>
</evidence>
<dbReference type="AlphaFoldDB" id="A0A0E9T490"/>
<dbReference type="EMBL" id="GBXM01061114">
    <property type="protein sequence ID" value="JAH47463.1"/>
    <property type="molecule type" value="Transcribed_RNA"/>
</dbReference>
<sequence>MLHLRHSLQYLSVHYQEMNPKLGRGHVRHPAYHIQ</sequence>
<accession>A0A0E9T490</accession>
<organism evidence="1">
    <name type="scientific">Anguilla anguilla</name>
    <name type="common">European freshwater eel</name>
    <name type="synonym">Muraena anguilla</name>
    <dbReference type="NCBI Taxonomy" id="7936"/>
    <lineage>
        <taxon>Eukaryota</taxon>
        <taxon>Metazoa</taxon>
        <taxon>Chordata</taxon>
        <taxon>Craniata</taxon>
        <taxon>Vertebrata</taxon>
        <taxon>Euteleostomi</taxon>
        <taxon>Actinopterygii</taxon>
        <taxon>Neopterygii</taxon>
        <taxon>Teleostei</taxon>
        <taxon>Anguilliformes</taxon>
        <taxon>Anguillidae</taxon>
        <taxon>Anguilla</taxon>
    </lineage>
</organism>
<protein>
    <submittedName>
        <fullName evidence="1">Uncharacterized protein</fullName>
    </submittedName>
</protein>
<proteinExistence type="predicted"/>
<reference evidence="1" key="1">
    <citation type="submission" date="2014-11" db="EMBL/GenBank/DDBJ databases">
        <authorList>
            <person name="Amaro Gonzalez C."/>
        </authorList>
    </citation>
    <scope>NUCLEOTIDE SEQUENCE</scope>
</reference>
<reference evidence="1" key="2">
    <citation type="journal article" date="2015" name="Fish Shellfish Immunol.">
        <title>Early steps in the European eel (Anguilla anguilla)-Vibrio vulnificus interaction in the gills: Role of the RtxA13 toxin.</title>
        <authorList>
            <person name="Callol A."/>
            <person name="Pajuelo D."/>
            <person name="Ebbesson L."/>
            <person name="Teles M."/>
            <person name="MacKenzie S."/>
            <person name="Amaro C."/>
        </authorList>
    </citation>
    <scope>NUCLEOTIDE SEQUENCE</scope>
</reference>